<reference evidence="4" key="3">
    <citation type="submission" date="2015-08" db="EMBL/GenBank/DDBJ databases">
        <title>Draft Genome Sequence of a Heterotrophic Facultative Anaerobic Bacterium Ardenticatena maritima Strain 110S.</title>
        <authorList>
            <person name="Kawaichi S."/>
            <person name="Yoshida T."/>
            <person name="Sako Y."/>
            <person name="Nakamura R."/>
        </authorList>
    </citation>
    <scope>NUCLEOTIDE SEQUENCE [LARGE SCALE GENOMIC DNA]</scope>
    <source>
        <strain evidence="4">110S</strain>
    </source>
</reference>
<keyword evidence="4" id="KW-1185">Reference proteome</keyword>
<dbReference type="STRING" id="872965.SE16_01600"/>
<organism evidence="2 4">
    <name type="scientific">Ardenticatena maritima</name>
    <dbReference type="NCBI Taxonomy" id="872965"/>
    <lineage>
        <taxon>Bacteria</taxon>
        <taxon>Bacillati</taxon>
        <taxon>Chloroflexota</taxon>
        <taxon>Ardenticatenia</taxon>
        <taxon>Ardenticatenales</taxon>
        <taxon>Ardenticatenaceae</taxon>
        <taxon>Ardenticatena</taxon>
    </lineage>
</organism>
<dbReference type="PANTHER" id="PTHR45947:SF13">
    <property type="entry name" value="TRANSFERASE"/>
    <property type="match status" value="1"/>
</dbReference>
<evidence type="ECO:0000259" key="1">
    <source>
        <dbReference type="Pfam" id="PF13439"/>
    </source>
</evidence>
<dbReference type="Gene3D" id="3.40.50.2000">
    <property type="entry name" value="Glycogen Phosphorylase B"/>
    <property type="match status" value="2"/>
</dbReference>
<gene>
    <name evidence="2" type="ORF">ARMA_1335</name>
    <name evidence="3" type="ORF">SE16_01600</name>
</gene>
<reference evidence="3 5" key="2">
    <citation type="submission" date="2015-07" db="EMBL/GenBank/DDBJ databases">
        <title>Whole genome sequence of Ardenticatena maritima DSM 23922.</title>
        <authorList>
            <person name="Hemp J."/>
            <person name="Ward L.M."/>
            <person name="Pace L.A."/>
            <person name="Fischer W.W."/>
        </authorList>
    </citation>
    <scope>NUCLEOTIDE SEQUENCE [LARGE SCALE GENOMIC DNA]</scope>
    <source>
        <strain evidence="3 5">110S</strain>
    </source>
</reference>
<dbReference type="InParanoid" id="A0A0M8K8H5"/>
<evidence type="ECO:0000313" key="5">
    <source>
        <dbReference type="Proteomes" id="UP000050502"/>
    </source>
</evidence>
<evidence type="ECO:0000313" key="3">
    <source>
        <dbReference type="EMBL" id="KPL89221.1"/>
    </source>
</evidence>
<reference evidence="2 4" key="1">
    <citation type="journal article" date="2015" name="Genome Announc.">
        <title>Draft Genome Sequence of a Heterotrophic Facultative Anaerobic Thermophilic Bacterium, Ardenticatena maritima Strain 110ST.</title>
        <authorList>
            <person name="Kawaichi S."/>
            <person name="Yoshida T."/>
            <person name="Sako Y."/>
            <person name="Nakamura R."/>
        </authorList>
    </citation>
    <scope>NUCLEOTIDE SEQUENCE [LARGE SCALE GENOMIC DNA]</scope>
    <source>
        <strain evidence="2 4">110S</strain>
    </source>
</reference>
<protein>
    <recommendedName>
        <fullName evidence="1">Glycosyltransferase subfamily 4-like N-terminal domain-containing protein</fullName>
    </recommendedName>
</protein>
<dbReference type="EMBL" id="BBZA01000089">
    <property type="protein sequence ID" value="GAP62912.1"/>
    <property type="molecule type" value="Genomic_DNA"/>
</dbReference>
<dbReference type="InterPro" id="IPR028098">
    <property type="entry name" value="Glyco_trans_4-like_N"/>
</dbReference>
<dbReference type="InterPro" id="IPR050194">
    <property type="entry name" value="Glycosyltransferase_grp1"/>
</dbReference>
<name>A0A0M8K8H5_9CHLR</name>
<sequence>MRIAFVVHKFPPESLGGTEIYTWSLARALARIGHDVHVFYPFWVEPDAAVPARLERDGIHVWRALLPHQQENAARQFWHTFRNGAIERQFTQFLQEVHPEIIHFQHVQGVSARLLELAKAIPTLLTLHDYWFFCPNSQLIRPDGQVCGGPQWGLNCVDCATVRADLRALRYARPLVALPFVYRNAYLRRLLKYVQVFIAPSQFLRQQYIAHGFPAERIILLENGLDTSRLQEAGELPPPPRRPHFGFLGSLAWQKGVHVLIEAFNRLPPDAAALTIYGSDQAFPDYADSLRKRARHPLIRFAGAIDYRETGAALRQMDCLVVPSLWFENSPLVIQEAYAMNVPVVASRLGALEEKVVDGKTGRLFPPGDVDALAAVLYDLIMNPQQLVEMRTHIPPVVTIESHATLLLDVYEQLCRGEPVYQSTVALPAFTPET</sequence>
<dbReference type="CDD" id="cd03823">
    <property type="entry name" value="GT4_ExpE7-like"/>
    <property type="match status" value="1"/>
</dbReference>
<dbReference type="EMBL" id="LGKN01000003">
    <property type="protein sequence ID" value="KPL89221.1"/>
    <property type="molecule type" value="Genomic_DNA"/>
</dbReference>
<dbReference type="SUPFAM" id="SSF53756">
    <property type="entry name" value="UDP-Glycosyltransferase/glycogen phosphorylase"/>
    <property type="match status" value="1"/>
</dbReference>
<dbReference type="Proteomes" id="UP000050502">
    <property type="component" value="Unassembled WGS sequence"/>
</dbReference>
<accession>A0A0M8K8H5</accession>
<evidence type="ECO:0000313" key="4">
    <source>
        <dbReference type="Proteomes" id="UP000037784"/>
    </source>
</evidence>
<dbReference type="Proteomes" id="UP000037784">
    <property type="component" value="Unassembled WGS sequence"/>
</dbReference>
<dbReference type="OrthoDB" id="9814612at2"/>
<dbReference type="GO" id="GO:0016757">
    <property type="term" value="F:glycosyltransferase activity"/>
    <property type="evidence" value="ECO:0007669"/>
    <property type="project" value="TreeGrafter"/>
</dbReference>
<dbReference type="AlphaFoldDB" id="A0A0M8K8H5"/>
<feature type="domain" description="Glycosyltransferase subfamily 4-like N-terminal" evidence="1">
    <location>
        <begin position="16"/>
        <end position="229"/>
    </location>
</feature>
<dbReference type="Pfam" id="PF13692">
    <property type="entry name" value="Glyco_trans_1_4"/>
    <property type="match status" value="1"/>
</dbReference>
<dbReference type="PANTHER" id="PTHR45947">
    <property type="entry name" value="SULFOQUINOVOSYL TRANSFERASE SQD2"/>
    <property type="match status" value="1"/>
</dbReference>
<dbReference type="RefSeq" id="WP_054492794.1">
    <property type="nucleotide sequence ID" value="NZ_BBZA01000089.1"/>
</dbReference>
<comment type="caution">
    <text evidence="2">The sequence shown here is derived from an EMBL/GenBank/DDBJ whole genome shotgun (WGS) entry which is preliminary data.</text>
</comment>
<evidence type="ECO:0000313" key="2">
    <source>
        <dbReference type="EMBL" id="GAP62912.1"/>
    </source>
</evidence>
<proteinExistence type="predicted"/>
<dbReference type="Pfam" id="PF13439">
    <property type="entry name" value="Glyco_transf_4"/>
    <property type="match status" value="1"/>
</dbReference>